<dbReference type="Pfam" id="PF00082">
    <property type="entry name" value="Peptidase_S8"/>
    <property type="match status" value="1"/>
</dbReference>
<evidence type="ECO:0000313" key="16">
    <source>
        <dbReference type="Proteomes" id="UP000193922"/>
    </source>
</evidence>
<protein>
    <submittedName>
        <fullName evidence="15">Subtilisin-like protein</fullName>
    </submittedName>
</protein>
<keyword evidence="4 9" id="KW-0645">Protease</keyword>
<dbReference type="InterPro" id="IPR050131">
    <property type="entry name" value="Peptidase_S8_subtilisin-like"/>
</dbReference>
<evidence type="ECO:0000256" key="7">
    <source>
        <dbReference type="ARBA" id="ARBA00022825"/>
    </source>
</evidence>
<evidence type="ECO:0000256" key="3">
    <source>
        <dbReference type="ARBA" id="ARBA00022525"/>
    </source>
</evidence>
<dbReference type="GO" id="GO:0006508">
    <property type="term" value="P:proteolysis"/>
    <property type="evidence" value="ECO:0007669"/>
    <property type="project" value="UniProtKB-KW"/>
</dbReference>
<dbReference type="Proteomes" id="UP000193922">
    <property type="component" value="Unassembled WGS sequence"/>
</dbReference>
<feature type="active site" description="Charge relay system" evidence="8 9">
    <location>
        <position position="208"/>
    </location>
</feature>
<dbReference type="SUPFAM" id="SSF52743">
    <property type="entry name" value="Subtilisin-like"/>
    <property type="match status" value="1"/>
</dbReference>
<feature type="active site" description="Charge relay system" evidence="8 9">
    <location>
        <position position="515"/>
    </location>
</feature>
<dbReference type="RefSeq" id="XP_040741044.1">
    <property type="nucleotide sequence ID" value="XM_040890880.1"/>
</dbReference>
<dbReference type="STRING" id="61395.A0A1Y1W0W3"/>
<dbReference type="GO" id="GO:0004252">
    <property type="term" value="F:serine-type endopeptidase activity"/>
    <property type="evidence" value="ECO:0007669"/>
    <property type="project" value="UniProtKB-UniRule"/>
</dbReference>
<dbReference type="InterPro" id="IPR015500">
    <property type="entry name" value="Peptidase_S8_subtilisin-rel"/>
</dbReference>
<dbReference type="GeneID" id="63807528"/>
<evidence type="ECO:0000256" key="6">
    <source>
        <dbReference type="ARBA" id="ARBA00022801"/>
    </source>
</evidence>
<dbReference type="GO" id="GO:0005615">
    <property type="term" value="C:extracellular space"/>
    <property type="evidence" value="ECO:0007669"/>
    <property type="project" value="TreeGrafter"/>
</dbReference>
<dbReference type="PRINTS" id="PR00723">
    <property type="entry name" value="SUBTILISIN"/>
</dbReference>
<dbReference type="PROSITE" id="PS51892">
    <property type="entry name" value="SUBTILASE"/>
    <property type="match status" value="1"/>
</dbReference>
<dbReference type="InterPro" id="IPR003137">
    <property type="entry name" value="PA_domain"/>
</dbReference>
<evidence type="ECO:0000256" key="2">
    <source>
        <dbReference type="ARBA" id="ARBA00022512"/>
    </source>
</evidence>
<gene>
    <name evidence="15" type="ORF">DL89DRAFT_304448</name>
</gene>
<dbReference type="PANTHER" id="PTHR43806">
    <property type="entry name" value="PEPTIDASE S8"/>
    <property type="match status" value="1"/>
</dbReference>
<feature type="domain" description="Peptidase S8/S53" evidence="13">
    <location>
        <begin position="146"/>
        <end position="561"/>
    </location>
</feature>
<accession>A0A1Y1W0W3</accession>
<dbReference type="InterPro" id="IPR046450">
    <property type="entry name" value="PA_dom_sf"/>
</dbReference>
<dbReference type="PROSITE" id="PS51257">
    <property type="entry name" value="PROKAR_LIPOPROTEIN"/>
    <property type="match status" value="1"/>
</dbReference>
<evidence type="ECO:0000313" key="15">
    <source>
        <dbReference type="EMBL" id="ORX67122.1"/>
    </source>
</evidence>
<proteinExistence type="inferred from homology"/>
<dbReference type="Gene3D" id="3.40.50.200">
    <property type="entry name" value="Peptidase S8/S53 domain"/>
    <property type="match status" value="1"/>
</dbReference>
<feature type="domain" description="PA" evidence="14">
    <location>
        <begin position="369"/>
        <end position="444"/>
    </location>
</feature>
<dbReference type="EMBL" id="MCFD01000013">
    <property type="protein sequence ID" value="ORX67122.1"/>
    <property type="molecule type" value="Genomic_DNA"/>
</dbReference>
<evidence type="ECO:0000259" key="14">
    <source>
        <dbReference type="Pfam" id="PF02225"/>
    </source>
</evidence>
<dbReference type="OrthoDB" id="10256524at2759"/>
<feature type="compositionally biased region" description="Basic and acidic residues" evidence="11">
    <location>
        <begin position="197"/>
        <end position="209"/>
    </location>
</feature>
<sequence length="917" mass="99120">MQILRLVTYLALGALGCAIPMRQALPLPSGPSEVQAGSYFIEFMSEPATLQSQLEHIQFARLVSASGIKVRTRNSFRRLFNGVSIDLPDKRDLETLTSMPGVKRSWPMQMRTRLTAIHTDNATPNLMYAHSHTGVDKVQRELGLDGTGVKVGVIDTGVDYMHPDLGGCFKTPGCPFQYGEDFVGDKYDSSSSPHPKPGPDPRDTCDGHGTHVTGIIAAHGSRVKGVAPGVTLGIYRIFGCPGNGTGQAADDVILKAMEAAHRDRHGRTQHEFWQRPELERGRAGCSCLAAASAGNDGANGLYTSGSPSLGDGVISVASFDNWMLTSLSIDIVGPNINMSIVHSSPGNSKFGFSFASPVEISGATDSTGSNEGCAPYNNANLTNKIAFVKRGNCTFVDKALYAQQAGAIGVVVYNFENELMSPTSVSLNVTIPLVVIKLADGETIQGELKRGTVTLTATNHTVSEVNPSGGQISHFSSWGPDPELYISPAVGAPGGNIFSTFPLALGGYTSLSGTSMATPYVTGMAALILQSKKMRVSTGEVKRLILESAHPINDGNKTELLSPLRQGSGLTNIFDSLSALATIDPPQISINSTVTDDDASVAKRRIDDTLAMRSVPPQISSGPGRSSSGEVYRTLKLYNHNTAHHLTCTMTNLPASSVSSFLANGSFAAVPRTWPEDATSSVSPDMQPQAVIDGQSLPIRIGPNSVQRVRVRITPPTGLSLTDRWFFGGYLRFNFLWDDPAGTAQSLHIPYTGFLGDYSAQDILSPPEQGLPYVSVKGSTDPIADGDDFNIDDTHKLAVHYRLEHPTARLKLQLIDSRNQSVGYLPYGYLEYMGRNYQGIKGRFSNATINGTLFRDQELTQAFTAEPGEYRVRIDALRPLRDPSDPEGFQTWVSPKFIINSVQCHSWWFQNKERRRR</sequence>
<dbReference type="PANTHER" id="PTHR43806:SF66">
    <property type="entry name" value="SERIN ENDOPEPTIDASE"/>
    <property type="match status" value="1"/>
</dbReference>
<name>A0A1Y1W0W3_9FUNG</name>
<dbReference type="PROSITE" id="PS00136">
    <property type="entry name" value="SUBTILASE_ASP"/>
    <property type="match status" value="1"/>
</dbReference>
<evidence type="ECO:0000256" key="12">
    <source>
        <dbReference type="SAM" id="SignalP"/>
    </source>
</evidence>
<dbReference type="SUPFAM" id="SSF52025">
    <property type="entry name" value="PA domain"/>
    <property type="match status" value="1"/>
</dbReference>
<dbReference type="PROSITE" id="PS00137">
    <property type="entry name" value="SUBTILASE_HIS"/>
    <property type="match status" value="1"/>
</dbReference>
<dbReference type="PROSITE" id="PS00138">
    <property type="entry name" value="SUBTILASE_SER"/>
    <property type="match status" value="1"/>
</dbReference>
<comment type="caution">
    <text evidence="15">The sequence shown here is derived from an EMBL/GenBank/DDBJ whole genome shotgun (WGS) entry which is preliminary data.</text>
</comment>
<keyword evidence="16" id="KW-1185">Reference proteome</keyword>
<feature type="signal peptide" evidence="12">
    <location>
        <begin position="1"/>
        <end position="18"/>
    </location>
</feature>
<evidence type="ECO:0000256" key="8">
    <source>
        <dbReference type="PIRSR" id="PIRSR615500-1"/>
    </source>
</evidence>
<comment type="similarity">
    <text evidence="1 9 10">Belongs to the peptidase S8 family.</text>
</comment>
<evidence type="ECO:0000256" key="5">
    <source>
        <dbReference type="ARBA" id="ARBA00022729"/>
    </source>
</evidence>
<feature type="active site" description="Charge relay system" evidence="8 9">
    <location>
        <position position="155"/>
    </location>
</feature>
<reference evidence="15 16" key="1">
    <citation type="submission" date="2016-07" db="EMBL/GenBank/DDBJ databases">
        <title>Pervasive Adenine N6-methylation of Active Genes in Fungi.</title>
        <authorList>
            <consortium name="DOE Joint Genome Institute"/>
            <person name="Mondo S.J."/>
            <person name="Dannebaum R.O."/>
            <person name="Kuo R.C."/>
            <person name="Labutti K."/>
            <person name="Haridas S."/>
            <person name="Kuo A."/>
            <person name="Salamov A."/>
            <person name="Ahrendt S.R."/>
            <person name="Lipzen A."/>
            <person name="Sullivan W."/>
            <person name="Andreopoulos W.B."/>
            <person name="Clum A."/>
            <person name="Lindquist E."/>
            <person name="Daum C."/>
            <person name="Ramamoorthy G.K."/>
            <person name="Gryganskyi A."/>
            <person name="Culley D."/>
            <person name="Magnuson J.K."/>
            <person name="James T.Y."/>
            <person name="O'Malley M.A."/>
            <person name="Stajich J.E."/>
            <person name="Spatafora J.W."/>
            <person name="Visel A."/>
            <person name="Grigoriev I.V."/>
        </authorList>
    </citation>
    <scope>NUCLEOTIDE SEQUENCE [LARGE SCALE GENOMIC DNA]</scope>
    <source>
        <strain evidence="15 16">ATCC 12442</strain>
    </source>
</reference>
<feature type="chain" id="PRO_5012192185" evidence="12">
    <location>
        <begin position="19"/>
        <end position="917"/>
    </location>
</feature>
<evidence type="ECO:0000256" key="10">
    <source>
        <dbReference type="RuleBase" id="RU003355"/>
    </source>
</evidence>
<organism evidence="15 16">
    <name type="scientific">Linderina pennispora</name>
    <dbReference type="NCBI Taxonomy" id="61395"/>
    <lineage>
        <taxon>Eukaryota</taxon>
        <taxon>Fungi</taxon>
        <taxon>Fungi incertae sedis</taxon>
        <taxon>Zoopagomycota</taxon>
        <taxon>Kickxellomycotina</taxon>
        <taxon>Kickxellomycetes</taxon>
        <taxon>Kickxellales</taxon>
        <taxon>Kickxellaceae</taxon>
        <taxon>Linderina</taxon>
    </lineage>
</organism>
<dbReference type="InterPro" id="IPR023828">
    <property type="entry name" value="Peptidase_S8_Ser-AS"/>
</dbReference>
<evidence type="ECO:0000259" key="13">
    <source>
        <dbReference type="Pfam" id="PF00082"/>
    </source>
</evidence>
<dbReference type="Pfam" id="PF02225">
    <property type="entry name" value="PA"/>
    <property type="match status" value="1"/>
</dbReference>
<evidence type="ECO:0000256" key="11">
    <source>
        <dbReference type="SAM" id="MobiDB-lite"/>
    </source>
</evidence>
<evidence type="ECO:0000256" key="9">
    <source>
        <dbReference type="PROSITE-ProRule" id="PRU01240"/>
    </source>
</evidence>
<dbReference type="Gene3D" id="3.50.30.30">
    <property type="match status" value="1"/>
</dbReference>
<evidence type="ECO:0000256" key="1">
    <source>
        <dbReference type="ARBA" id="ARBA00011073"/>
    </source>
</evidence>
<dbReference type="InterPro" id="IPR022398">
    <property type="entry name" value="Peptidase_S8_His-AS"/>
</dbReference>
<keyword evidence="6 9" id="KW-0378">Hydrolase</keyword>
<keyword evidence="3" id="KW-0964">Secreted</keyword>
<keyword evidence="7 9" id="KW-0720">Serine protease</keyword>
<evidence type="ECO:0000256" key="4">
    <source>
        <dbReference type="ARBA" id="ARBA00022670"/>
    </source>
</evidence>
<dbReference type="AlphaFoldDB" id="A0A1Y1W0W3"/>
<keyword evidence="2" id="KW-0134">Cell wall</keyword>
<dbReference type="InterPro" id="IPR000209">
    <property type="entry name" value="Peptidase_S8/S53_dom"/>
</dbReference>
<keyword evidence="5 12" id="KW-0732">Signal</keyword>
<dbReference type="InterPro" id="IPR023827">
    <property type="entry name" value="Peptidase_S8_Asp-AS"/>
</dbReference>
<feature type="region of interest" description="Disordered" evidence="11">
    <location>
        <begin position="185"/>
        <end position="211"/>
    </location>
</feature>
<dbReference type="InterPro" id="IPR036852">
    <property type="entry name" value="Peptidase_S8/S53_dom_sf"/>
</dbReference>